<proteinExistence type="predicted"/>
<accession>A0AAN7WAK8</accession>
<dbReference type="AlphaFoldDB" id="A0AAN7WAK8"/>
<evidence type="ECO:0000256" key="1">
    <source>
        <dbReference type="SAM" id="MobiDB-lite"/>
    </source>
</evidence>
<evidence type="ECO:0000313" key="3">
    <source>
        <dbReference type="Proteomes" id="UP001310594"/>
    </source>
</evidence>
<feature type="compositionally biased region" description="Pro residues" evidence="1">
    <location>
        <begin position="323"/>
        <end position="334"/>
    </location>
</feature>
<reference evidence="2" key="1">
    <citation type="submission" date="2023-08" db="EMBL/GenBank/DDBJ databases">
        <title>Black Yeasts Isolated from many extreme environments.</title>
        <authorList>
            <person name="Coleine C."/>
            <person name="Stajich J.E."/>
            <person name="Selbmann L."/>
        </authorList>
    </citation>
    <scope>NUCLEOTIDE SEQUENCE</scope>
    <source>
        <strain evidence="2">CCFEE 5810</strain>
    </source>
</reference>
<gene>
    <name evidence="2" type="ORF">LTR97_002373</name>
</gene>
<sequence>MVSQTGTTNFCTLEELEAVLKGDKKNKALELLMKHMARKVIERNEACEPQDDDTPVISAASFGDDEDGESDAGSNKHAGLFWSYPVWARIKNKNDQETVPGDDCFLQRALTACDEHEQDVLSTALRIRAQLLSSPAPLNHDQAREAGRQTLAAALMKMWEAWAVQNREEAKHNHVWEKAKVDEVFSQMEKWNWVKLERTKAITAGPSTILPAAEARVPIPTTILPAVRIITPPAAKPTSYASVARVAVPKGPFLPPHLRKGAAGASNIKPVAEAKVPSAQTITLPPSKPTPYVSGANVAAPKMPVLPLHSEAKAQPTNSSVTPAPPATPQPPRPVIARNDAQRERMIEELCPYNLVNFNRVRDGHPFEPYTKHEIETDIVHLCKPWWFAHKDGKSVDCGGEWVKHWDTNANAS</sequence>
<evidence type="ECO:0000313" key="2">
    <source>
        <dbReference type="EMBL" id="KAK5705255.1"/>
    </source>
</evidence>
<dbReference type="EMBL" id="JAVRQU010000003">
    <property type="protein sequence ID" value="KAK5705255.1"/>
    <property type="molecule type" value="Genomic_DNA"/>
</dbReference>
<feature type="region of interest" description="Disordered" evidence="1">
    <location>
        <begin position="44"/>
        <end position="74"/>
    </location>
</feature>
<organism evidence="2 3">
    <name type="scientific">Elasticomyces elasticus</name>
    <dbReference type="NCBI Taxonomy" id="574655"/>
    <lineage>
        <taxon>Eukaryota</taxon>
        <taxon>Fungi</taxon>
        <taxon>Dikarya</taxon>
        <taxon>Ascomycota</taxon>
        <taxon>Pezizomycotina</taxon>
        <taxon>Dothideomycetes</taxon>
        <taxon>Dothideomycetidae</taxon>
        <taxon>Mycosphaerellales</taxon>
        <taxon>Teratosphaeriaceae</taxon>
        <taxon>Elasticomyces</taxon>
    </lineage>
</organism>
<feature type="region of interest" description="Disordered" evidence="1">
    <location>
        <begin position="313"/>
        <end position="334"/>
    </location>
</feature>
<name>A0AAN7WAK8_9PEZI</name>
<protein>
    <submittedName>
        <fullName evidence="2">Uncharacterized protein</fullName>
    </submittedName>
</protein>
<comment type="caution">
    <text evidence="2">The sequence shown here is derived from an EMBL/GenBank/DDBJ whole genome shotgun (WGS) entry which is preliminary data.</text>
</comment>
<dbReference type="Proteomes" id="UP001310594">
    <property type="component" value="Unassembled WGS sequence"/>
</dbReference>